<keyword evidence="1" id="KW-1133">Transmembrane helix</keyword>
<dbReference type="PANTHER" id="PTHR30354:SF11">
    <property type="entry name" value="PERMEASE"/>
    <property type="match status" value="1"/>
</dbReference>
<keyword evidence="3" id="KW-1185">Reference proteome</keyword>
<feature type="transmembrane region" description="Helical" evidence="1">
    <location>
        <begin position="96"/>
        <end position="115"/>
    </location>
</feature>
<evidence type="ECO:0000313" key="2">
    <source>
        <dbReference type="EMBL" id="MFC0262965.1"/>
    </source>
</evidence>
<dbReference type="EMBL" id="JBHLWI010000028">
    <property type="protein sequence ID" value="MFC0262965.1"/>
    <property type="molecule type" value="Genomic_DNA"/>
</dbReference>
<dbReference type="Proteomes" id="UP001589797">
    <property type="component" value="Unassembled WGS sequence"/>
</dbReference>
<organism evidence="2 3">
    <name type="scientific">Fontibacter flavus</name>
    <dbReference type="NCBI Taxonomy" id="654838"/>
    <lineage>
        <taxon>Bacteria</taxon>
        <taxon>Pseudomonadati</taxon>
        <taxon>Bacteroidota</taxon>
        <taxon>Cytophagia</taxon>
        <taxon>Cytophagales</taxon>
        <taxon>Cyclobacteriaceae</taxon>
        <taxon>Fontibacter</taxon>
    </lineage>
</organism>
<keyword evidence="1" id="KW-0472">Membrane</keyword>
<evidence type="ECO:0000313" key="3">
    <source>
        <dbReference type="Proteomes" id="UP001589797"/>
    </source>
</evidence>
<sequence length="444" mass="46660">MTLILILLFSLSIILFAIVRLGIHPFLVLFVTAIIYGLLSGMSHDLILQSISDGFGGVLGNIGLLILLGVIMGTFLEKSGGALVIADKVLSWIGKKSVTLAMMVCGYLLSIPVFADSTFIMLNPINRVLSFKGKIPYAVTTVALALGVIASHCMVPPTPGPIATAGMLGADLGGVIFWGLIISVLALIPSYFFARWIASEMPLRVQIAIDESGLKNVHKPHIISSFLPVIVPLVLIILASIAKYPTLPFGEGPFIQLLQFIGSPIIALSFGVGLSFLLPKKLDRQMLASSGWLGEALVMATPVILITGAGGVFGKMLQNSGIADLVSSYFINTGTGILLPFLIAFALKTAQGSSTVAMVTTASIVAPLLSALGLDAEGLRVFVVLSIGAGAMAISHANDSFFWAVTQLSGLSTKQGNKSLSLGTLVLSFSAMLLIYLVVQLGIY</sequence>
<feature type="transmembrane region" description="Helical" evidence="1">
    <location>
        <begin position="354"/>
        <end position="373"/>
    </location>
</feature>
<protein>
    <submittedName>
        <fullName evidence="2">GntP family permease</fullName>
    </submittedName>
</protein>
<gene>
    <name evidence="2" type="ORF">ACFFIP_09750</name>
</gene>
<dbReference type="PANTHER" id="PTHR30354">
    <property type="entry name" value="GNT FAMILY GLUCONATE TRANSPORTER"/>
    <property type="match status" value="1"/>
</dbReference>
<feature type="transmembrane region" description="Helical" evidence="1">
    <location>
        <begin position="290"/>
        <end position="314"/>
    </location>
</feature>
<dbReference type="InterPro" id="IPR003474">
    <property type="entry name" value="Glcn_transporter"/>
</dbReference>
<feature type="transmembrane region" description="Helical" evidence="1">
    <location>
        <begin position="175"/>
        <end position="194"/>
    </location>
</feature>
<feature type="transmembrane region" description="Helical" evidence="1">
    <location>
        <begin position="222"/>
        <end position="242"/>
    </location>
</feature>
<feature type="transmembrane region" description="Helical" evidence="1">
    <location>
        <begin position="326"/>
        <end position="347"/>
    </location>
</feature>
<feature type="transmembrane region" description="Helical" evidence="1">
    <location>
        <begin position="55"/>
        <end position="76"/>
    </location>
</feature>
<accession>A0ABV6FUJ0</accession>
<keyword evidence="1" id="KW-0812">Transmembrane</keyword>
<proteinExistence type="predicted"/>
<dbReference type="Pfam" id="PF02447">
    <property type="entry name" value="GntP_permease"/>
    <property type="match status" value="1"/>
</dbReference>
<name>A0ABV6FUJ0_9BACT</name>
<feature type="transmembrane region" description="Helical" evidence="1">
    <location>
        <begin position="379"/>
        <end position="398"/>
    </location>
</feature>
<feature type="transmembrane region" description="Helical" evidence="1">
    <location>
        <begin position="419"/>
        <end position="439"/>
    </location>
</feature>
<feature type="transmembrane region" description="Helical" evidence="1">
    <location>
        <begin position="254"/>
        <end position="278"/>
    </location>
</feature>
<reference evidence="2 3" key="1">
    <citation type="submission" date="2024-09" db="EMBL/GenBank/DDBJ databases">
        <authorList>
            <person name="Sun Q."/>
            <person name="Mori K."/>
        </authorList>
    </citation>
    <scope>NUCLEOTIDE SEQUENCE [LARGE SCALE GENOMIC DNA]</scope>
    <source>
        <strain evidence="2 3">CCM 7650</strain>
    </source>
</reference>
<dbReference type="RefSeq" id="WP_382387426.1">
    <property type="nucleotide sequence ID" value="NZ_JBHLWI010000028.1"/>
</dbReference>
<feature type="transmembrane region" description="Helical" evidence="1">
    <location>
        <begin position="135"/>
        <end position="155"/>
    </location>
</feature>
<comment type="caution">
    <text evidence="2">The sequence shown here is derived from an EMBL/GenBank/DDBJ whole genome shotgun (WGS) entry which is preliminary data.</text>
</comment>
<feature type="transmembrane region" description="Helical" evidence="1">
    <location>
        <begin position="26"/>
        <end position="48"/>
    </location>
</feature>
<evidence type="ECO:0000256" key="1">
    <source>
        <dbReference type="SAM" id="Phobius"/>
    </source>
</evidence>